<protein>
    <submittedName>
        <fullName evidence="1">Uncharacterized protein</fullName>
    </submittedName>
</protein>
<dbReference type="Proteomes" id="UP000007437">
    <property type="component" value="Chromosome"/>
</dbReference>
<reference evidence="1 2" key="1">
    <citation type="journal article" date="2011" name="J. Bacteriol.">
        <title>Complete genome sequence of Burkholderia rhizoxinica, an endosymbiont of Rhizopus microsporus.</title>
        <authorList>
            <person name="Lackner G."/>
            <person name="Moebius N."/>
            <person name="Partida-Martinez L."/>
            <person name="Hertweck C."/>
        </authorList>
    </citation>
    <scope>NUCLEOTIDE SEQUENCE [LARGE SCALE GENOMIC DNA]</scope>
    <source>
        <strain evidence="2">DSM 19002 / CIP 109453 / HKI 454</strain>
    </source>
</reference>
<dbReference type="KEGG" id="brh:RBRH_01565"/>
<evidence type="ECO:0000313" key="2">
    <source>
        <dbReference type="Proteomes" id="UP000007437"/>
    </source>
</evidence>
<organism evidence="1 2">
    <name type="scientific">Mycetohabitans rhizoxinica (strain DSM 19002 / CIP 109453 / HKI 454)</name>
    <name type="common">Paraburkholderia rhizoxinica</name>
    <dbReference type="NCBI Taxonomy" id="882378"/>
    <lineage>
        <taxon>Bacteria</taxon>
        <taxon>Pseudomonadati</taxon>
        <taxon>Pseudomonadota</taxon>
        <taxon>Betaproteobacteria</taxon>
        <taxon>Burkholderiales</taxon>
        <taxon>Burkholderiaceae</taxon>
        <taxon>Mycetohabitans</taxon>
    </lineage>
</organism>
<dbReference type="AlphaFoldDB" id="E5ARB5"/>
<proteinExistence type="predicted"/>
<dbReference type="EMBL" id="FR687359">
    <property type="protein sequence ID" value="CBW75147.1"/>
    <property type="molecule type" value="Genomic_DNA"/>
</dbReference>
<name>E5ARB5_MYCRK</name>
<gene>
    <name evidence="1" type="ordered locus">RBRH_01565</name>
</gene>
<evidence type="ECO:0000313" key="1">
    <source>
        <dbReference type="EMBL" id="CBW75147.1"/>
    </source>
</evidence>
<dbReference type="STRING" id="882378.RBRH_01565"/>
<sequence>MASIASSGTDLPASSVAVSRMAGALSVCKPSPSVGAAGRCVSAGVSLPPKRCYAMRRYFGQ</sequence>
<accession>E5ARB5</accession>
<dbReference type="HOGENOM" id="CLU_2913650_0_0_4"/>